<name>A0A938WU72_9BACT</name>
<dbReference type="EMBL" id="JACJJG010000036">
    <property type="protein sequence ID" value="MBM6673791.1"/>
    <property type="molecule type" value="Genomic_DNA"/>
</dbReference>
<feature type="transmembrane region" description="Helical" evidence="1">
    <location>
        <begin position="23"/>
        <end position="46"/>
    </location>
</feature>
<dbReference type="AlphaFoldDB" id="A0A938WU72"/>
<feature type="transmembrane region" description="Helical" evidence="1">
    <location>
        <begin position="137"/>
        <end position="156"/>
    </location>
</feature>
<evidence type="ECO:0000313" key="3">
    <source>
        <dbReference type="Proteomes" id="UP000706891"/>
    </source>
</evidence>
<evidence type="ECO:0000256" key="1">
    <source>
        <dbReference type="SAM" id="Phobius"/>
    </source>
</evidence>
<dbReference type="RefSeq" id="WP_205104696.1">
    <property type="nucleotide sequence ID" value="NZ_JACJJG010000036.1"/>
</dbReference>
<evidence type="ECO:0000313" key="2">
    <source>
        <dbReference type="EMBL" id="MBM6673791.1"/>
    </source>
</evidence>
<comment type="caution">
    <text evidence="2">The sequence shown here is derived from an EMBL/GenBank/DDBJ whole genome shotgun (WGS) entry which is preliminary data.</text>
</comment>
<keyword evidence="1" id="KW-0472">Membrane</keyword>
<keyword evidence="1" id="KW-0812">Transmembrane</keyword>
<accession>A0A938WU72</accession>
<proteinExistence type="predicted"/>
<reference evidence="2" key="1">
    <citation type="submission" date="2020-08" db="EMBL/GenBank/DDBJ databases">
        <authorList>
            <person name="Cejkova D."/>
            <person name="Kubasova T."/>
            <person name="Jahodarova E."/>
            <person name="Rychlik I."/>
        </authorList>
    </citation>
    <scope>NUCLEOTIDE SEQUENCE</scope>
    <source>
        <strain evidence="2">An824</strain>
    </source>
</reference>
<reference evidence="2" key="2">
    <citation type="journal article" date="2021" name="Sci. Rep.">
        <title>The distribution of antibiotic resistance genes in chicken gut microbiota commensals.</title>
        <authorList>
            <person name="Juricova H."/>
            <person name="Matiasovicova J."/>
            <person name="Kubasova T."/>
            <person name="Cejkova D."/>
            <person name="Rychlik I."/>
        </authorList>
    </citation>
    <scope>NUCLEOTIDE SEQUENCE</scope>
    <source>
        <strain evidence="2">An824</strain>
    </source>
</reference>
<keyword evidence="3" id="KW-1185">Reference proteome</keyword>
<dbReference type="Proteomes" id="UP000706891">
    <property type="component" value="Unassembled WGS sequence"/>
</dbReference>
<protein>
    <submittedName>
        <fullName evidence="2">Uncharacterized protein</fullName>
    </submittedName>
</protein>
<organism evidence="2 3">
    <name type="scientific">Marseilla massiliensis</name>
    <dbReference type="NCBI Taxonomy" id="1841864"/>
    <lineage>
        <taxon>Bacteria</taxon>
        <taxon>Pseudomonadati</taxon>
        <taxon>Bacteroidota</taxon>
        <taxon>Bacteroidia</taxon>
        <taxon>Bacteroidales</taxon>
        <taxon>Prevotellaceae</taxon>
        <taxon>Marseilla</taxon>
    </lineage>
</organism>
<gene>
    <name evidence="2" type="ORF">H6A34_07870</name>
</gene>
<sequence length="172" mass="20078">MSFNVFLVAGCCELYANKSLDEIFLILFIISIIGIITSCSFLHAAWRSEKSIEMALACWDIFLEKCGFTTRNFPPVILLTERIIRNGGFQNPDDDENIKYEKEIFRKIYEQNNGKSCKDGKYNKRDYIMPFKAIPKLFLFLWSFVDILLILSKLILLRVIDAPDIQIINHFY</sequence>
<keyword evidence="1" id="KW-1133">Transmembrane helix</keyword>